<evidence type="ECO:0000313" key="2">
    <source>
        <dbReference type="Proteomes" id="UP000241107"/>
    </source>
</evidence>
<reference evidence="1 2" key="1">
    <citation type="submission" date="2018-03" db="EMBL/GenBank/DDBJ databases">
        <title>Candida pseudohaemulonii genome assembly and annotation.</title>
        <authorList>
            <person name="Munoz J.F."/>
            <person name="Gade L.G."/>
            <person name="Chow N.A."/>
            <person name="Litvintseva A.P."/>
            <person name="Loparev V.N."/>
            <person name="Cuomo C.A."/>
        </authorList>
    </citation>
    <scope>NUCLEOTIDE SEQUENCE [LARGE SCALE GENOMIC DNA]</scope>
    <source>
        <strain evidence="1 2">B12108</strain>
    </source>
</reference>
<evidence type="ECO:0000313" key="1">
    <source>
        <dbReference type="EMBL" id="PSK35351.1"/>
    </source>
</evidence>
<organism evidence="1 2">
    <name type="scientific">Candidozyma pseudohaemuli</name>
    <dbReference type="NCBI Taxonomy" id="418784"/>
    <lineage>
        <taxon>Eukaryota</taxon>
        <taxon>Fungi</taxon>
        <taxon>Dikarya</taxon>
        <taxon>Ascomycota</taxon>
        <taxon>Saccharomycotina</taxon>
        <taxon>Pichiomycetes</taxon>
        <taxon>Metschnikowiaceae</taxon>
        <taxon>Candidozyma</taxon>
    </lineage>
</organism>
<gene>
    <name evidence="1" type="ORF">C7M61_004596</name>
</gene>
<dbReference type="VEuPathDB" id="FungiDB:C7M61_004596"/>
<dbReference type="RefSeq" id="XP_024711867.1">
    <property type="nucleotide sequence ID" value="XM_024859915.1"/>
</dbReference>
<dbReference type="AlphaFoldDB" id="A0A2P7YHB1"/>
<protein>
    <submittedName>
        <fullName evidence="1">Uncharacterized protein</fullName>
    </submittedName>
</protein>
<accession>A0A2P7YHB1</accession>
<dbReference type="Proteomes" id="UP000241107">
    <property type="component" value="Unassembled WGS sequence"/>
</dbReference>
<comment type="caution">
    <text evidence="1">The sequence shown here is derived from an EMBL/GenBank/DDBJ whole genome shotgun (WGS) entry which is preliminary data.</text>
</comment>
<sequence>MIIAQGDEEANCPRALKDVCIQLEHIKIELIEVSSMQGRNSLKNRSLLQKDLNPAIKPFCRSDFTDRTPGDLGSCSMILPDEILDCKIPDDVEPYVLCPMSQNMRSCGLYGRVLISINGTKDFYWWYLDLRIALETEEVKSCFDIKRWQDETHFCLD</sequence>
<dbReference type="GeneID" id="36567983"/>
<proteinExistence type="predicted"/>
<keyword evidence="2" id="KW-1185">Reference proteome</keyword>
<dbReference type="EMBL" id="PYFQ01000016">
    <property type="protein sequence ID" value="PSK35351.1"/>
    <property type="molecule type" value="Genomic_DNA"/>
</dbReference>
<name>A0A2P7YHB1_9ASCO</name>